<evidence type="ECO:0000313" key="14">
    <source>
        <dbReference type="EMBL" id="OXB52254.1"/>
    </source>
</evidence>
<dbReference type="InterPro" id="IPR036236">
    <property type="entry name" value="Znf_C2H2_sf"/>
</dbReference>
<keyword evidence="9" id="KW-0804">Transcription</keyword>
<feature type="non-terminal residue" evidence="14">
    <location>
        <position position="1"/>
    </location>
</feature>
<dbReference type="GO" id="GO:0008270">
    <property type="term" value="F:zinc ion binding"/>
    <property type="evidence" value="ECO:0007669"/>
    <property type="project" value="UniProtKB-KW"/>
</dbReference>
<feature type="domain" description="C2H2-type" evidence="13">
    <location>
        <begin position="496"/>
        <end position="523"/>
    </location>
</feature>
<keyword evidence="5 11" id="KW-0863">Zinc-finger</keyword>
<dbReference type="PANTHER" id="PTHR24404">
    <property type="entry name" value="ZINC FINGER PROTEIN"/>
    <property type="match status" value="1"/>
</dbReference>
<evidence type="ECO:0000256" key="7">
    <source>
        <dbReference type="ARBA" id="ARBA00023015"/>
    </source>
</evidence>
<dbReference type="PANTHER" id="PTHR24404:SF114">
    <property type="entry name" value="KLUMPFUSS, ISOFORM B-RELATED"/>
    <property type="match status" value="1"/>
</dbReference>
<keyword evidence="7" id="KW-0805">Transcription regulation</keyword>
<dbReference type="OrthoDB" id="6077919at2759"/>
<keyword evidence="6" id="KW-0862">Zinc</keyword>
<keyword evidence="10" id="KW-0539">Nucleus</keyword>
<dbReference type="InterPro" id="IPR050589">
    <property type="entry name" value="Ikaros_C2H2-ZF"/>
</dbReference>
<dbReference type="PROSITE" id="PS50157">
    <property type="entry name" value="ZINC_FINGER_C2H2_2"/>
    <property type="match status" value="2"/>
</dbReference>
<dbReference type="Proteomes" id="UP000198323">
    <property type="component" value="Unassembled WGS sequence"/>
</dbReference>
<dbReference type="GO" id="GO:0006357">
    <property type="term" value="P:regulation of transcription by RNA polymerase II"/>
    <property type="evidence" value="ECO:0007669"/>
    <property type="project" value="TreeGrafter"/>
</dbReference>
<keyword evidence="8" id="KW-0238">DNA-binding</keyword>
<evidence type="ECO:0000256" key="9">
    <source>
        <dbReference type="ARBA" id="ARBA00023163"/>
    </source>
</evidence>
<dbReference type="AlphaFoldDB" id="A0A226MAE5"/>
<dbReference type="SUPFAM" id="SSF57667">
    <property type="entry name" value="beta-beta-alpha zinc fingers"/>
    <property type="match status" value="1"/>
</dbReference>
<comment type="similarity">
    <text evidence="2">Belongs to the krueppel C2H2-type zinc-finger protein family.</text>
</comment>
<protein>
    <recommendedName>
        <fullName evidence="13">C2H2-type domain-containing protein</fullName>
    </recommendedName>
</protein>
<evidence type="ECO:0000256" key="12">
    <source>
        <dbReference type="SAM" id="MobiDB-lite"/>
    </source>
</evidence>
<dbReference type="FunFam" id="3.30.160.60:FF:000690">
    <property type="entry name" value="Zinc finger protein 354C"/>
    <property type="match status" value="1"/>
</dbReference>
<evidence type="ECO:0000259" key="13">
    <source>
        <dbReference type="PROSITE" id="PS50157"/>
    </source>
</evidence>
<evidence type="ECO:0000256" key="3">
    <source>
        <dbReference type="ARBA" id="ARBA00022723"/>
    </source>
</evidence>
<feature type="region of interest" description="Disordered" evidence="12">
    <location>
        <begin position="458"/>
        <end position="479"/>
    </location>
</feature>
<evidence type="ECO:0000256" key="10">
    <source>
        <dbReference type="ARBA" id="ARBA00023242"/>
    </source>
</evidence>
<dbReference type="Pfam" id="PF00096">
    <property type="entry name" value="zf-C2H2"/>
    <property type="match status" value="1"/>
</dbReference>
<dbReference type="STRING" id="9009.A0A226MAE5"/>
<evidence type="ECO:0000256" key="11">
    <source>
        <dbReference type="PROSITE-ProRule" id="PRU00042"/>
    </source>
</evidence>
<feature type="non-terminal residue" evidence="14">
    <location>
        <position position="552"/>
    </location>
</feature>
<reference evidence="14 15" key="1">
    <citation type="submission" date="2016-07" db="EMBL/GenBank/DDBJ databases">
        <title>Disparate Historic Effective Population Sizes Predicted by Modern Levels of Genome Diversity for the Scaled Quail (Callipepla squamata) and the Northern Bobwhite (Colinus virginianus): Inferences from First and Second Generation Draft Genome Assemblies for Sympatric New World Quail.</title>
        <authorList>
            <person name="Oldeschulte D.L."/>
            <person name="Halley Y.A."/>
            <person name="Bhattarai E.K."/>
            <person name="Brashear W.A."/>
            <person name="Hill J."/>
            <person name="Metz R.P."/>
            <person name="Johnson C.D."/>
            <person name="Rollins D."/>
            <person name="Peterson M.J."/>
            <person name="Bickhart D.M."/>
            <person name="Decker J.E."/>
            <person name="Seabury C.M."/>
        </authorList>
    </citation>
    <scope>NUCLEOTIDE SEQUENCE [LARGE SCALE GENOMIC DNA]</scope>
    <source>
        <strain evidence="14 15">Texas</strain>
        <tissue evidence="14">Leg muscle</tissue>
    </source>
</reference>
<comment type="subcellular location">
    <subcellularLocation>
        <location evidence="1">Nucleus</location>
    </subcellularLocation>
</comment>
<evidence type="ECO:0000256" key="5">
    <source>
        <dbReference type="ARBA" id="ARBA00022771"/>
    </source>
</evidence>
<dbReference type="InterPro" id="IPR013087">
    <property type="entry name" value="Znf_C2H2_type"/>
</dbReference>
<keyword evidence="4" id="KW-0677">Repeat</keyword>
<dbReference type="GO" id="GO:0003700">
    <property type="term" value="F:DNA-binding transcription factor activity"/>
    <property type="evidence" value="ECO:0007669"/>
    <property type="project" value="TreeGrafter"/>
</dbReference>
<evidence type="ECO:0000256" key="1">
    <source>
        <dbReference type="ARBA" id="ARBA00004123"/>
    </source>
</evidence>
<evidence type="ECO:0000256" key="6">
    <source>
        <dbReference type="ARBA" id="ARBA00022833"/>
    </source>
</evidence>
<dbReference type="GO" id="GO:0000978">
    <property type="term" value="F:RNA polymerase II cis-regulatory region sequence-specific DNA binding"/>
    <property type="evidence" value="ECO:0007669"/>
    <property type="project" value="TreeGrafter"/>
</dbReference>
<organism evidence="14 15">
    <name type="scientific">Callipepla squamata</name>
    <name type="common">Scaled quail</name>
    <dbReference type="NCBI Taxonomy" id="9009"/>
    <lineage>
        <taxon>Eukaryota</taxon>
        <taxon>Metazoa</taxon>
        <taxon>Chordata</taxon>
        <taxon>Craniata</taxon>
        <taxon>Vertebrata</taxon>
        <taxon>Euteleostomi</taxon>
        <taxon>Archelosauria</taxon>
        <taxon>Archosauria</taxon>
        <taxon>Dinosauria</taxon>
        <taxon>Saurischia</taxon>
        <taxon>Theropoda</taxon>
        <taxon>Coelurosauria</taxon>
        <taxon>Aves</taxon>
        <taxon>Neognathae</taxon>
        <taxon>Galloanserae</taxon>
        <taxon>Galliformes</taxon>
        <taxon>Odontophoridae</taxon>
        <taxon>Callipepla</taxon>
    </lineage>
</organism>
<dbReference type="PROSITE" id="PS00028">
    <property type="entry name" value="ZINC_FINGER_C2H2_1"/>
    <property type="match status" value="2"/>
</dbReference>
<keyword evidence="15" id="KW-1185">Reference proteome</keyword>
<comment type="caution">
    <text evidence="14">The sequence shown here is derived from an EMBL/GenBank/DDBJ whole genome shotgun (WGS) entry which is preliminary data.</text>
</comment>
<feature type="region of interest" description="Disordered" evidence="12">
    <location>
        <begin position="396"/>
        <end position="417"/>
    </location>
</feature>
<feature type="domain" description="C2H2-type" evidence="13">
    <location>
        <begin position="524"/>
        <end position="551"/>
    </location>
</feature>
<dbReference type="SMART" id="SM00355">
    <property type="entry name" value="ZnF_C2H2"/>
    <property type="match status" value="10"/>
</dbReference>
<name>A0A226MAE5_CALSU</name>
<accession>A0A226MAE5</accession>
<dbReference type="Gene3D" id="3.30.160.60">
    <property type="entry name" value="Classic Zinc Finger"/>
    <property type="match status" value="4"/>
</dbReference>
<evidence type="ECO:0000256" key="8">
    <source>
        <dbReference type="ARBA" id="ARBA00023125"/>
    </source>
</evidence>
<sequence length="552" mass="60107">DISMVDITDDGTDDPKPQRCVACRTTFSHQPNVDRHRRAPGTTAITNGDISMVTIPDDGISMVDIANDITKDGTDDTKPQRCVACRTTFSHQPNVDRHRRAPGTTAITNGDISMVTIPDDGISMVDIANDITKDGTDGTKPQRCVACRTTFSRQPNVDRHRRAPGTTAITNGDISMVTIADGDISMVDITKDGTDDGTDDPKPQRCVACRTTFSHQPNVDRHWRAPGTTAIPNSTNGGTFITDGDISMVDITNDGTDDPKPQRCVACRTTFSHQPNVDRHRRAPGTTAITNGDISMVTIPDDGISMVDIANDITKDGTDGTKPQRCVACRTTFSRQPNVDRHRRAPGTTAITNGDISMVTIADGDISMVDITDDGTDDPKPQRCVACRTTFSRQPNVDRHRRAPGTTTITNGTNGDISMVTVTDGDISMVDITDDSTDDPKPQRCVACRTTFSRQPNVDRHRRAPGTTAIPNGDLSPVPLRTDGTDGVPSAAAKPFRCGACGKSFWWSSHWERHRRIHTGERPYQCGECGKRFGRTSHLYRHQRTHAGGRPH</sequence>
<dbReference type="FunFam" id="3.30.160.60:FF:000464">
    <property type="entry name" value="Zinc finger and SCAN domain containing 25"/>
    <property type="match status" value="1"/>
</dbReference>
<proteinExistence type="inferred from homology"/>
<dbReference type="EMBL" id="MCFN01004107">
    <property type="protein sequence ID" value="OXB52254.1"/>
    <property type="molecule type" value="Genomic_DNA"/>
</dbReference>
<feature type="compositionally biased region" description="Low complexity" evidence="12">
    <location>
        <begin position="405"/>
        <end position="415"/>
    </location>
</feature>
<evidence type="ECO:0000256" key="2">
    <source>
        <dbReference type="ARBA" id="ARBA00006991"/>
    </source>
</evidence>
<gene>
    <name evidence="14" type="ORF">ASZ78_015614</name>
</gene>
<evidence type="ECO:0000313" key="15">
    <source>
        <dbReference type="Proteomes" id="UP000198323"/>
    </source>
</evidence>
<keyword evidence="3" id="KW-0479">Metal-binding</keyword>
<dbReference type="GO" id="GO:0005634">
    <property type="term" value="C:nucleus"/>
    <property type="evidence" value="ECO:0007669"/>
    <property type="project" value="UniProtKB-SubCell"/>
</dbReference>
<evidence type="ECO:0000256" key="4">
    <source>
        <dbReference type="ARBA" id="ARBA00022737"/>
    </source>
</evidence>